<comment type="caution">
    <text evidence="2">The sequence shown here is derived from an EMBL/GenBank/DDBJ whole genome shotgun (WGS) entry which is preliminary data.</text>
</comment>
<feature type="compositionally biased region" description="Basic residues" evidence="1">
    <location>
        <begin position="141"/>
        <end position="150"/>
    </location>
</feature>
<feature type="compositionally biased region" description="Acidic residues" evidence="1">
    <location>
        <begin position="117"/>
        <end position="127"/>
    </location>
</feature>
<feature type="compositionally biased region" description="Basic and acidic residues" evidence="1">
    <location>
        <begin position="128"/>
        <end position="139"/>
    </location>
</feature>
<evidence type="ECO:0000256" key="1">
    <source>
        <dbReference type="SAM" id="MobiDB-lite"/>
    </source>
</evidence>
<evidence type="ECO:0000313" key="3">
    <source>
        <dbReference type="Proteomes" id="UP001159427"/>
    </source>
</evidence>
<accession>A0ABN8MI01</accession>
<sequence>MPVQSVKNTLDHRTGADNEEEIDIIQSALEKSSLSLDLEESSVSLELSSTMSGYSNTSVEYPNLQNCSSVAIEEDHSLSPHVEENSFPVMLSVIDHTVEDKDNTNSNHSPPSFANSEWDDDVEDNVDSVDKDHLQEAGKSKSSKGRRQEH</sequence>
<proteinExistence type="predicted"/>
<reference evidence="2 3" key="1">
    <citation type="submission" date="2022-05" db="EMBL/GenBank/DDBJ databases">
        <authorList>
            <consortium name="Genoscope - CEA"/>
            <person name="William W."/>
        </authorList>
    </citation>
    <scope>NUCLEOTIDE SEQUENCE [LARGE SCALE GENOMIC DNA]</scope>
</reference>
<dbReference type="EMBL" id="CALNXI010000564">
    <property type="protein sequence ID" value="CAH3029304.1"/>
    <property type="molecule type" value="Genomic_DNA"/>
</dbReference>
<organism evidence="2 3">
    <name type="scientific">Porites evermanni</name>
    <dbReference type="NCBI Taxonomy" id="104178"/>
    <lineage>
        <taxon>Eukaryota</taxon>
        <taxon>Metazoa</taxon>
        <taxon>Cnidaria</taxon>
        <taxon>Anthozoa</taxon>
        <taxon>Hexacorallia</taxon>
        <taxon>Scleractinia</taxon>
        <taxon>Fungiina</taxon>
        <taxon>Poritidae</taxon>
        <taxon>Porites</taxon>
    </lineage>
</organism>
<dbReference type="Proteomes" id="UP001159427">
    <property type="component" value="Unassembled WGS sequence"/>
</dbReference>
<feature type="region of interest" description="Disordered" evidence="1">
    <location>
        <begin position="98"/>
        <end position="150"/>
    </location>
</feature>
<feature type="compositionally biased region" description="Polar residues" evidence="1">
    <location>
        <begin position="104"/>
        <end position="115"/>
    </location>
</feature>
<protein>
    <submittedName>
        <fullName evidence="2">Uncharacterized protein</fullName>
    </submittedName>
</protein>
<gene>
    <name evidence="2" type="ORF">PEVE_00035921</name>
</gene>
<evidence type="ECO:0000313" key="2">
    <source>
        <dbReference type="EMBL" id="CAH3029304.1"/>
    </source>
</evidence>
<keyword evidence="3" id="KW-1185">Reference proteome</keyword>
<name>A0ABN8MI01_9CNID</name>